<name>A0A1H9ZCU9_9BACT</name>
<dbReference type="PANTHER" id="PTHR43280">
    <property type="entry name" value="ARAC-FAMILY TRANSCRIPTIONAL REGULATOR"/>
    <property type="match status" value="1"/>
</dbReference>
<dbReference type="PROSITE" id="PS01124">
    <property type="entry name" value="HTH_ARAC_FAMILY_2"/>
    <property type="match status" value="1"/>
</dbReference>
<dbReference type="Gene3D" id="1.10.10.60">
    <property type="entry name" value="Homeodomain-like"/>
    <property type="match status" value="2"/>
</dbReference>
<dbReference type="InterPro" id="IPR011051">
    <property type="entry name" value="RmlC_Cupin_sf"/>
</dbReference>
<dbReference type="Gene3D" id="2.60.120.10">
    <property type="entry name" value="Jelly Rolls"/>
    <property type="match status" value="1"/>
</dbReference>
<dbReference type="SMART" id="SM00342">
    <property type="entry name" value="HTH_ARAC"/>
    <property type="match status" value="1"/>
</dbReference>
<feature type="domain" description="HTH araC/xylS-type" evidence="4">
    <location>
        <begin position="203"/>
        <end position="302"/>
    </location>
</feature>
<evidence type="ECO:0000256" key="1">
    <source>
        <dbReference type="ARBA" id="ARBA00023015"/>
    </source>
</evidence>
<dbReference type="SUPFAM" id="SSF46689">
    <property type="entry name" value="Homeodomain-like"/>
    <property type="match status" value="2"/>
</dbReference>
<dbReference type="Proteomes" id="UP000198697">
    <property type="component" value="Unassembled WGS sequence"/>
</dbReference>
<keyword evidence="6" id="KW-1185">Reference proteome</keyword>
<evidence type="ECO:0000313" key="5">
    <source>
        <dbReference type="EMBL" id="SES79400.1"/>
    </source>
</evidence>
<dbReference type="InterPro" id="IPR009057">
    <property type="entry name" value="Homeodomain-like_sf"/>
</dbReference>
<dbReference type="AlphaFoldDB" id="A0A1H9ZCU9"/>
<gene>
    <name evidence="5" type="ORF">SAMN04487998_0280</name>
</gene>
<dbReference type="Pfam" id="PF12833">
    <property type="entry name" value="HTH_18"/>
    <property type="match status" value="1"/>
</dbReference>
<dbReference type="GO" id="GO:0043565">
    <property type="term" value="F:sequence-specific DNA binding"/>
    <property type="evidence" value="ECO:0007669"/>
    <property type="project" value="InterPro"/>
</dbReference>
<evidence type="ECO:0000256" key="2">
    <source>
        <dbReference type="ARBA" id="ARBA00023125"/>
    </source>
</evidence>
<dbReference type="SUPFAM" id="SSF51182">
    <property type="entry name" value="RmlC-like cupins"/>
    <property type="match status" value="1"/>
</dbReference>
<dbReference type="PROSITE" id="PS00041">
    <property type="entry name" value="HTH_ARAC_FAMILY_1"/>
    <property type="match status" value="1"/>
</dbReference>
<dbReference type="GO" id="GO:0003700">
    <property type="term" value="F:DNA-binding transcription factor activity"/>
    <property type="evidence" value="ECO:0007669"/>
    <property type="project" value="InterPro"/>
</dbReference>
<reference evidence="6" key="1">
    <citation type="submission" date="2016-10" db="EMBL/GenBank/DDBJ databases">
        <authorList>
            <person name="Varghese N."/>
            <person name="Submissions S."/>
        </authorList>
    </citation>
    <scope>NUCLEOTIDE SEQUENCE [LARGE SCALE GENOMIC DNA]</scope>
    <source>
        <strain evidence="6">DSM 15310</strain>
    </source>
</reference>
<evidence type="ECO:0000313" key="6">
    <source>
        <dbReference type="Proteomes" id="UP000198697"/>
    </source>
</evidence>
<protein>
    <submittedName>
        <fullName evidence="5">AraC-type DNA-binding protein</fullName>
    </submittedName>
</protein>
<keyword evidence="3" id="KW-0804">Transcription</keyword>
<proteinExistence type="predicted"/>
<dbReference type="PANTHER" id="PTHR43280:SF27">
    <property type="entry name" value="TRANSCRIPTIONAL REGULATOR MTLR"/>
    <property type="match status" value="1"/>
</dbReference>
<dbReference type="PRINTS" id="PR00032">
    <property type="entry name" value="HTHARAC"/>
</dbReference>
<organism evidence="5 6">
    <name type="scientific">Hymenobacter actinosclerus</name>
    <dbReference type="NCBI Taxonomy" id="82805"/>
    <lineage>
        <taxon>Bacteria</taxon>
        <taxon>Pseudomonadati</taxon>
        <taxon>Bacteroidota</taxon>
        <taxon>Cytophagia</taxon>
        <taxon>Cytophagales</taxon>
        <taxon>Hymenobacteraceae</taxon>
        <taxon>Hymenobacter</taxon>
    </lineage>
</organism>
<accession>A0A1H9ZCU9</accession>
<keyword evidence="2 5" id="KW-0238">DNA-binding</keyword>
<dbReference type="InterPro" id="IPR014710">
    <property type="entry name" value="RmlC-like_jellyroll"/>
</dbReference>
<dbReference type="InterPro" id="IPR018062">
    <property type="entry name" value="HTH_AraC-typ_CS"/>
</dbReference>
<evidence type="ECO:0000259" key="4">
    <source>
        <dbReference type="PROSITE" id="PS01124"/>
    </source>
</evidence>
<dbReference type="InterPro" id="IPR018060">
    <property type="entry name" value="HTH_AraC"/>
</dbReference>
<dbReference type="EMBL" id="FOHS01000001">
    <property type="protein sequence ID" value="SES79400.1"/>
    <property type="molecule type" value="Genomic_DNA"/>
</dbReference>
<dbReference type="STRING" id="82805.SAMN04487998_0280"/>
<dbReference type="InterPro" id="IPR020449">
    <property type="entry name" value="Tscrpt_reg_AraC-type_HTH"/>
</dbReference>
<evidence type="ECO:0000256" key="3">
    <source>
        <dbReference type="ARBA" id="ARBA00023163"/>
    </source>
</evidence>
<keyword evidence="1" id="KW-0805">Transcription regulation</keyword>
<sequence length="307" mass="34729">MLTSRSHSAIEAPFFAVKLQFEPIHPTADSSFTLLHYTQVSKAELLWHYHPEYELVYIPRGHGRRHIGQHISRFEDGELVLIGPDLPHLTFSYGQPVGTPFEEIVVQLRGDFLGPDFWERSEMVAIRQLLARSHEGLSFGAATRQTVGPLLRQLLTAPPFARLLLLLQALQQLAQAAPTPDCQPLHAGAGGQGLSGKEQQRLSRVYQFVEQNYQRANLSVQEVADVAYLSVPAFCRYFKKMTRHTLTDFVQEYRVGQACRLLLDDDLAVTQVCYACGFNNLSHFNKTFRKFTGQSPTEYRRQRLGGG</sequence>